<dbReference type="EMBL" id="BMDS01000002">
    <property type="protein sequence ID" value="GGI62816.1"/>
    <property type="molecule type" value="Genomic_DNA"/>
</dbReference>
<name>A0ABQ2C360_9LACO</name>
<evidence type="ECO:0008006" key="3">
    <source>
        <dbReference type="Google" id="ProtNLM"/>
    </source>
</evidence>
<comment type="caution">
    <text evidence="1">The sequence shown here is derived from an EMBL/GenBank/DDBJ whole genome shotgun (WGS) entry which is preliminary data.</text>
</comment>
<keyword evidence="2" id="KW-1185">Reference proteome</keyword>
<organism evidence="1 2">
    <name type="scientific">Limosilactobacillus caviae</name>
    <dbReference type="NCBI Taxonomy" id="1769424"/>
    <lineage>
        <taxon>Bacteria</taxon>
        <taxon>Bacillati</taxon>
        <taxon>Bacillota</taxon>
        <taxon>Bacilli</taxon>
        <taxon>Lactobacillales</taxon>
        <taxon>Lactobacillaceae</taxon>
        <taxon>Limosilactobacillus</taxon>
    </lineage>
</organism>
<evidence type="ECO:0000313" key="2">
    <source>
        <dbReference type="Proteomes" id="UP000603295"/>
    </source>
</evidence>
<sequence>MRWTKNWGTVSSGAELHMLAHAERTRKRLAKKKWDDKNKDKNRIYRYRSYARKFIRDLATDDDLKELDELIHKRLND</sequence>
<gene>
    <name evidence="1" type="ORF">GCM10011459_06500</name>
</gene>
<dbReference type="Proteomes" id="UP000603295">
    <property type="component" value="Unassembled WGS sequence"/>
</dbReference>
<evidence type="ECO:0000313" key="1">
    <source>
        <dbReference type="EMBL" id="GGI62816.1"/>
    </source>
</evidence>
<proteinExistence type="predicted"/>
<protein>
    <recommendedName>
        <fullName evidence="3">Phage protein</fullName>
    </recommendedName>
</protein>
<reference evidence="2" key="1">
    <citation type="journal article" date="2019" name="Int. J. Syst. Evol. Microbiol.">
        <title>The Global Catalogue of Microorganisms (GCM) 10K type strain sequencing project: providing services to taxonomists for standard genome sequencing and annotation.</title>
        <authorList>
            <consortium name="The Broad Institute Genomics Platform"/>
            <consortium name="The Broad Institute Genome Sequencing Center for Infectious Disease"/>
            <person name="Wu L."/>
            <person name="Ma J."/>
        </authorList>
    </citation>
    <scope>NUCLEOTIDE SEQUENCE [LARGE SCALE GENOMIC DNA]</scope>
    <source>
        <strain evidence="2">CCM 8609</strain>
    </source>
</reference>
<accession>A0ABQ2C360</accession>